<protein>
    <submittedName>
        <fullName evidence="1">Uncharacterized protein</fullName>
    </submittedName>
</protein>
<evidence type="ECO:0000313" key="2">
    <source>
        <dbReference type="Proteomes" id="UP001443914"/>
    </source>
</evidence>
<sequence length="149" mass="16292">MPNQFTGPAEYRPCLGPTCGDQFYTYLVDILPGPGGICPCRAVLLLEGVAPDYLRLFEGSRPWPIVFAGYSRGVVPDHQRLFEGSCPRPIVFAGYSREVAPGHHRLFEGSRPRPIVFAGYSRGVAPGLLSSQIMENVWSTYTIVAVSSS</sequence>
<keyword evidence="2" id="KW-1185">Reference proteome</keyword>
<evidence type="ECO:0000313" key="1">
    <source>
        <dbReference type="EMBL" id="KAK9684050.1"/>
    </source>
</evidence>
<dbReference type="EMBL" id="JBDFQZ010000010">
    <property type="protein sequence ID" value="KAK9684050.1"/>
    <property type="molecule type" value="Genomic_DNA"/>
</dbReference>
<dbReference type="AlphaFoldDB" id="A0AAW1I4E0"/>
<proteinExistence type="predicted"/>
<gene>
    <name evidence="1" type="ORF">RND81_10G182900</name>
</gene>
<reference evidence="1" key="1">
    <citation type="submission" date="2024-03" db="EMBL/GenBank/DDBJ databases">
        <title>WGS assembly of Saponaria officinalis var. Norfolk2.</title>
        <authorList>
            <person name="Jenkins J."/>
            <person name="Shu S."/>
            <person name="Grimwood J."/>
            <person name="Barry K."/>
            <person name="Goodstein D."/>
            <person name="Schmutz J."/>
            <person name="Leebens-Mack J."/>
            <person name="Osbourn A."/>
        </authorList>
    </citation>
    <scope>NUCLEOTIDE SEQUENCE [LARGE SCALE GENOMIC DNA]</scope>
    <source>
        <strain evidence="1">JIC</strain>
    </source>
</reference>
<organism evidence="1 2">
    <name type="scientific">Saponaria officinalis</name>
    <name type="common">Common soapwort</name>
    <name type="synonym">Lychnis saponaria</name>
    <dbReference type="NCBI Taxonomy" id="3572"/>
    <lineage>
        <taxon>Eukaryota</taxon>
        <taxon>Viridiplantae</taxon>
        <taxon>Streptophyta</taxon>
        <taxon>Embryophyta</taxon>
        <taxon>Tracheophyta</taxon>
        <taxon>Spermatophyta</taxon>
        <taxon>Magnoliopsida</taxon>
        <taxon>eudicotyledons</taxon>
        <taxon>Gunneridae</taxon>
        <taxon>Pentapetalae</taxon>
        <taxon>Caryophyllales</taxon>
        <taxon>Caryophyllaceae</taxon>
        <taxon>Caryophylleae</taxon>
        <taxon>Saponaria</taxon>
    </lineage>
</organism>
<dbReference type="Proteomes" id="UP001443914">
    <property type="component" value="Unassembled WGS sequence"/>
</dbReference>
<accession>A0AAW1I4E0</accession>
<name>A0AAW1I4E0_SAPOF</name>
<comment type="caution">
    <text evidence="1">The sequence shown here is derived from an EMBL/GenBank/DDBJ whole genome shotgun (WGS) entry which is preliminary data.</text>
</comment>